<evidence type="ECO:0000256" key="9">
    <source>
        <dbReference type="ARBA" id="ARBA00034344"/>
    </source>
</evidence>
<comment type="subcellular location">
    <subcellularLocation>
        <location evidence="1">Cell envelope</location>
    </subcellularLocation>
</comment>
<comment type="caution">
    <text evidence="11">The sequence shown here is derived from an EMBL/GenBank/DDBJ whole genome shotgun (WGS) entry which is preliminary data.</text>
</comment>
<keyword evidence="4" id="KW-0479">Metal-binding</keyword>
<dbReference type="Pfam" id="PF13407">
    <property type="entry name" value="Peripla_BP_4"/>
    <property type="match status" value="1"/>
</dbReference>
<reference evidence="11 12" key="1">
    <citation type="submission" date="2018-03" db="EMBL/GenBank/DDBJ databases">
        <title>Genome sequence of Clostridium vincentii DSM 10228.</title>
        <authorList>
            <person name="Poehlein A."/>
            <person name="Daniel R."/>
        </authorList>
    </citation>
    <scope>NUCLEOTIDE SEQUENCE [LARGE SCALE GENOMIC DNA]</scope>
    <source>
        <strain evidence="11 12">DSM 10228</strain>
    </source>
</reference>
<evidence type="ECO:0000313" key="12">
    <source>
        <dbReference type="Proteomes" id="UP000239471"/>
    </source>
</evidence>
<dbReference type="GO" id="GO:0046872">
    <property type="term" value="F:metal ion binding"/>
    <property type="evidence" value="ECO:0007669"/>
    <property type="project" value="UniProtKB-KW"/>
</dbReference>
<evidence type="ECO:0000256" key="3">
    <source>
        <dbReference type="ARBA" id="ARBA00022597"/>
    </source>
</evidence>
<comment type="subunit">
    <text evidence="8">The ABC transporter complex is composed of one ATP-binding protein (MglA), two transmembrane proteins (MglC) and a solute-binding protein (MglB).</text>
</comment>
<keyword evidence="3" id="KW-0762">Sugar transport</keyword>
<gene>
    <name evidence="11" type="primary">mglB_3</name>
    <name evidence="11" type="ORF">CLVI_28410</name>
</gene>
<evidence type="ECO:0000313" key="11">
    <source>
        <dbReference type="EMBL" id="PRR81003.1"/>
    </source>
</evidence>
<dbReference type="EMBL" id="PVXQ01000038">
    <property type="protein sequence ID" value="PRR81003.1"/>
    <property type="molecule type" value="Genomic_DNA"/>
</dbReference>
<feature type="domain" description="Periplasmic binding protein" evidence="10">
    <location>
        <begin position="43"/>
        <end position="322"/>
    </location>
</feature>
<dbReference type="Proteomes" id="UP000239471">
    <property type="component" value="Unassembled WGS sequence"/>
</dbReference>
<evidence type="ECO:0000256" key="4">
    <source>
        <dbReference type="ARBA" id="ARBA00022723"/>
    </source>
</evidence>
<dbReference type="GO" id="GO:0030288">
    <property type="term" value="C:outer membrane-bounded periplasmic space"/>
    <property type="evidence" value="ECO:0007669"/>
    <property type="project" value="TreeGrafter"/>
</dbReference>
<dbReference type="InterPro" id="IPR044085">
    <property type="entry name" value="MglB-like_PBP1"/>
</dbReference>
<evidence type="ECO:0000259" key="10">
    <source>
        <dbReference type="Pfam" id="PF13407"/>
    </source>
</evidence>
<dbReference type="InterPro" id="IPR025997">
    <property type="entry name" value="SBP_2_dom"/>
</dbReference>
<dbReference type="RefSeq" id="WP_106060759.1">
    <property type="nucleotide sequence ID" value="NZ_PVXQ01000038.1"/>
</dbReference>
<dbReference type="InterPro" id="IPR028082">
    <property type="entry name" value="Peripla_BP_I"/>
</dbReference>
<sequence length="350" mass="39550">MIKLKKILIITLVIFMINSILTGYAEKMVMTNSRVVEGKPVKVGVLLLDFTDDFISLIGRDLEEIQRRNIDKIEFTFFDGKGDQTIQDENLDTLLKTHVDLILLNLIEVKNAQPVIDKIKQANIPVILFQREPITIEPIKSYEKAYYIGTDSKEAGILQGQILVDKWNTDKTSIDKNRDDVMQYIILKGEKDNLEELERTKHSILTINNAGIKTEELASTYANWNRELAKEAILSFFLKYGNRIEVIIANDDTMAEGVIDALQTYGYNKGDKTPTIAVIGVDALPSVQELIRKGIMTGSVLQDDRAMAETMYTMAMNLVSGKPPLEGTQYKFDDTGVAVRIPYQEFKISD</sequence>
<dbReference type="PANTHER" id="PTHR30036:SF2">
    <property type="entry name" value="D-GALACTOSE_METHYL-GALACTOSIDE BINDING PERIPLASMIC PROTEIN MGLB"/>
    <property type="match status" value="1"/>
</dbReference>
<accession>A0A2T0BAZ2</accession>
<dbReference type="AlphaFoldDB" id="A0A2T0BAZ2"/>
<keyword evidence="2" id="KW-0813">Transport</keyword>
<dbReference type="InterPro" id="IPR050555">
    <property type="entry name" value="Bact_Solute-Bind_Prot2"/>
</dbReference>
<evidence type="ECO:0000256" key="1">
    <source>
        <dbReference type="ARBA" id="ARBA00004196"/>
    </source>
</evidence>
<keyword evidence="7" id="KW-0106">Calcium</keyword>
<organism evidence="11 12">
    <name type="scientific">Clostridium vincentii</name>
    <dbReference type="NCBI Taxonomy" id="52704"/>
    <lineage>
        <taxon>Bacteria</taxon>
        <taxon>Bacillati</taxon>
        <taxon>Bacillota</taxon>
        <taxon>Clostridia</taxon>
        <taxon>Eubacteriales</taxon>
        <taxon>Clostridiaceae</taxon>
        <taxon>Clostridium</taxon>
    </lineage>
</organism>
<keyword evidence="6" id="KW-0574">Periplasm</keyword>
<dbReference type="SUPFAM" id="SSF53822">
    <property type="entry name" value="Periplasmic binding protein-like I"/>
    <property type="match status" value="1"/>
</dbReference>
<evidence type="ECO:0000256" key="5">
    <source>
        <dbReference type="ARBA" id="ARBA00022729"/>
    </source>
</evidence>
<proteinExistence type="predicted"/>
<evidence type="ECO:0000256" key="2">
    <source>
        <dbReference type="ARBA" id="ARBA00022448"/>
    </source>
</evidence>
<name>A0A2T0BAZ2_9CLOT</name>
<keyword evidence="12" id="KW-1185">Reference proteome</keyword>
<dbReference type="CDD" id="cd01539">
    <property type="entry name" value="PBP1_GGBP"/>
    <property type="match status" value="1"/>
</dbReference>
<evidence type="ECO:0000256" key="7">
    <source>
        <dbReference type="ARBA" id="ARBA00022837"/>
    </source>
</evidence>
<keyword evidence="5" id="KW-0732">Signal</keyword>
<evidence type="ECO:0000256" key="8">
    <source>
        <dbReference type="ARBA" id="ARBA00034323"/>
    </source>
</evidence>
<dbReference type="Gene3D" id="3.40.50.2300">
    <property type="match status" value="2"/>
</dbReference>
<protein>
    <recommendedName>
        <fullName evidence="9">D-galactose/methyl-galactoside binding periplasmic protein MglB</fullName>
    </recommendedName>
</protein>
<dbReference type="OrthoDB" id="9769193at2"/>
<dbReference type="GO" id="GO:0030246">
    <property type="term" value="F:carbohydrate binding"/>
    <property type="evidence" value="ECO:0007669"/>
    <property type="project" value="InterPro"/>
</dbReference>
<dbReference type="PANTHER" id="PTHR30036">
    <property type="entry name" value="D-XYLOSE-BINDING PERIPLASMIC PROTEIN"/>
    <property type="match status" value="1"/>
</dbReference>
<evidence type="ECO:0000256" key="6">
    <source>
        <dbReference type="ARBA" id="ARBA00022764"/>
    </source>
</evidence>